<dbReference type="Gene3D" id="1.20.5.1930">
    <property type="match status" value="1"/>
</dbReference>
<reference evidence="6 7" key="1">
    <citation type="submission" date="2020-08" db="EMBL/GenBank/DDBJ databases">
        <title>Genomic Encyclopedia of Type Strains, Phase III (KMG-III): the genomes of soil and plant-associated and newly described type strains.</title>
        <authorList>
            <person name="Whitman W."/>
        </authorList>
    </citation>
    <scope>NUCLEOTIDE SEQUENCE [LARGE SCALE GENOMIC DNA]</scope>
    <source>
        <strain evidence="6 7">CECT 8577</strain>
    </source>
</reference>
<dbReference type="InterPro" id="IPR050482">
    <property type="entry name" value="Sensor_HK_TwoCompSys"/>
</dbReference>
<feature type="domain" description="Histidine kinase/HSP90-like ATPase" evidence="5">
    <location>
        <begin position="290"/>
        <end position="379"/>
    </location>
</feature>
<dbReference type="GO" id="GO:0000155">
    <property type="term" value="F:phosphorelay sensor kinase activity"/>
    <property type="evidence" value="ECO:0007669"/>
    <property type="project" value="InterPro"/>
</dbReference>
<name>A0A839S896_9PSEU</name>
<evidence type="ECO:0000313" key="6">
    <source>
        <dbReference type="EMBL" id="MBB3052847.1"/>
    </source>
</evidence>
<dbReference type="GO" id="GO:0046983">
    <property type="term" value="F:protein dimerization activity"/>
    <property type="evidence" value="ECO:0007669"/>
    <property type="project" value="InterPro"/>
</dbReference>
<feature type="transmembrane region" description="Helical" evidence="4">
    <location>
        <begin position="96"/>
        <end position="112"/>
    </location>
</feature>
<feature type="transmembrane region" description="Helical" evidence="4">
    <location>
        <begin position="71"/>
        <end position="90"/>
    </location>
</feature>
<keyword evidence="4" id="KW-0472">Membrane</keyword>
<accession>A0A839S896</accession>
<dbReference type="EMBL" id="JACHWU010000005">
    <property type="protein sequence ID" value="MBB3052847.1"/>
    <property type="molecule type" value="Genomic_DNA"/>
</dbReference>
<keyword evidence="3" id="KW-0902">Two-component regulatory system</keyword>
<keyword evidence="4" id="KW-0812">Transmembrane</keyword>
<keyword evidence="4" id="KW-1133">Transmembrane helix</keyword>
<comment type="caution">
    <text evidence="6">The sequence shown here is derived from an EMBL/GenBank/DDBJ whole genome shotgun (WGS) entry which is preliminary data.</text>
</comment>
<dbReference type="Pfam" id="PF02518">
    <property type="entry name" value="HATPase_c"/>
    <property type="match status" value="1"/>
</dbReference>
<evidence type="ECO:0000313" key="7">
    <source>
        <dbReference type="Proteomes" id="UP000550714"/>
    </source>
</evidence>
<keyword evidence="7" id="KW-1185">Reference proteome</keyword>
<organism evidence="6 7">
    <name type="scientific">Prauserella isguenensis</name>
    <dbReference type="NCBI Taxonomy" id="1470180"/>
    <lineage>
        <taxon>Bacteria</taxon>
        <taxon>Bacillati</taxon>
        <taxon>Actinomycetota</taxon>
        <taxon>Actinomycetes</taxon>
        <taxon>Pseudonocardiales</taxon>
        <taxon>Pseudonocardiaceae</taxon>
        <taxon>Prauserella</taxon>
    </lineage>
</organism>
<dbReference type="PANTHER" id="PTHR24421:SF59">
    <property type="entry name" value="OXYGEN SENSOR HISTIDINE KINASE NREB"/>
    <property type="match status" value="1"/>
</dbReference>
<evidence type="ECO:0000256" key="2">
    <source>
        <dbReference type="ARBA" id="ARBA00022777"/>
    </source>
</evidence>
<keyword evidence="2 6" id="KW-0418">Kinase</keyword>
<evidence type="ECO:0000256" key="3">
    <source>
        <dbReference type="ARBA" id="ARBA00023012"/>
    </source>
</evidence>
<dbReference type="InterPro" id="IPR003594">
    <property type="entry name" value="HATPase_dom"/>
</dbReference>
<dbReference type="GO" id="GO:0016020">
    <property type="term" value="C:membrane"/>
    <property type="evidence" value="ECO:0007669"/>
    <property type="project" value="InterPro"/>
</dbReference>
<keyword evidence="1" id="KW-0808">Transferase</keyword>
<protein>
    <submittedName>
        <fullName evidence="6">Signal transduction histidine kinase</fullName>
    </submittedName>
</protein>
<dbReference type="Gene3D" id="3.30.565.10">
    <property type="entry name" value="Histidine kinase-like ATPase, C-terminal domain"/>
    <property type="match status" value="1"/>
</dbReference>
<evidence type="ECO:0000256" key="4">
    <source>
        <dbReference type="SAM" id="Phobius"/>
    </source>
</evidence>
<evidence type="ECO:0000256" key="1">
    <source>
        <dbReference type="ARBA" id="ARBA00022679"/>
    </source>
</evidence>
<feature type="transmembrane region" description="Helical" evidence="4">
    <location>
        <begin position="44"/>
        <end position="64"/>
    </location>
</feature>
<evidence type="ECO:0000259" key="5">
    <source>
        <dbReference type="SMART" id="SM00387"/>
    </source>
</evidence>
<gene>
    <name evidence="6" type="ORF">FHS23_003888</name>
</gene>
<dbReference type="InterPro" id="IPR011712">
    <property type="entry name" value="Sig_transdc_His_kin_sub3_dim/P"/>
</dbReference>
<dbReference type="PANTHER" id="PTHR24421">
    <property type="entry name" value="NITRATE/NITRITE SENSOR PROTEIN NARX-RELATED"/>
    <property type="match status" value="1"/>
</dbReference>
<dbReference type="InterPro" id="IPR036890">
    <property type="entry name" value="HATPase_C_sf"/>
</dbReference>
<proteinExistence type="predicted"/>
<dbReference type="CDD" id="cd16917">
    <property type="entry name" value="HATPase_UhpB-NarQ-NarX-like"/>
    <property type="match status" value="1"/>
</dbReference>
<dbReference type="Pfam" id="PF07730">
    <property type="entry name" value="HisKA_3"/>
    <property type="match status" value="1"/>
</dbReference>
<dbReference type="SUPFAM" id="SSF55874">
    <property type="entry name" value="ATPase domain of HSP90 chaperone/DNA topoisomerase II/histidine kinase"/>
    <property type="match status" value="1"/>
</dbReference>
<feature type="transmembrane region" description="Helical" evidence="4">
    <location>
        <begin position="12"/>
        <end position="32"/>
    </location>
</feature>
<dbReference type="RefSeq" id="WP_183657812.1">
    <property type="nucleotide sequence ID" value="NZ_JACHWU010000005.1"/>
</dbReference>
<dbReference type="SMART" id="SM00387">
    <property type="entry name" value="HATPase_c"/>
    <property type="match status" value="1"/>
</dbReference>
<dbReference type="AlphaFoldDB" id="A0A839S896"/>
<feature type="transmembrane region" description="Helical" evidence="4">
    <location>
        <begin position="142"/>
        <end position="163"/>
    </location>
</feature>
<sequence>MGKERLEVAAATAGLAIYLIVGMPIVVVELSGDAAVEPVTRGPFWLWLVCYAGFLVAFVATAVAGTRGHRAGVVSCALLTTACGAGIVLLSGNRGVTPILLVFAAAIAAQYASARLAVGIVAGNTVVVAAAGLWHGVGPLDLLLSTFLYAVLQVLYLFTTWAGQREQEANERLAVAHTELRSATALLAESSQAQERLRIARELHDVLGHKLSALALQLETASHRVSGAAGADVERARLLAKELLSDVRSTVGELRSRPPELRAALETVVRDLPRPRGHLTVADDVEVDEQRITALVRCAQEVVTNAIRHADADNLWLDVRSRADGGVVLRARDDGRGASVLRLGHGLTGLTERAEQLGGSVTFDGREGFVVELELPPAAIPVAAP</sequence>
<dbReference type="Proteomes" id="UP000550714">
    <property type="component" value="Unassembled WGS sequence"/>
</dbReference>